<gene>
    <name evidence="1" type="ORF">MEDL_64394</name>
</gene>
<organism evidence="1 2">
    <name type="scientific">Mytilus edulis</name>
    <name type="common">Blue mussel</name>
    <dbReference type="NCBI Taxonomy" id="6550"/>
    <lineage>
        <taxon>Eukaryota</taxon>
        <taxon>Metazoa</taxon>
        <taxon>Spiralia</taxon>
        <taxon>Lophotrochozoa</taxon>
        <taxon>Mollusca</taxon>
        <taxon>Bivalvia</taxon>
        <taxon>Autobranchia</taxon>
        <taxon>Pteriomorphia</taxon>
        <taxon>Mytilida</taxon>
        <taxon>Mytiloidea</taxon>
        <taxon>Mytilidae</taxon>
        <taxon>Mytilinae</taxon>
        <taxon>Mytilus</taxon>
    </lineage>
</organism>
<dbReference type="Proteomes" id="UP000683360">
    <property type="component" value="Unassembled WGS sequence"/>
</dbReference>
<proteinExistence type="predicted"/>
<dbReference type="EMBL" id="CAJPWZ010003133">
    <property type="protein sequence ID" value="CAG2252821.1"/>
    <property type="molecule type" value="Genomic_DNA"/>
</dbReference>
<dbReference type="AlphaFoldDB" id="A0A8S3VD43"/>
<keyword evidence="2" id="KW-1185">Reference proteome</keyword>
<comment type="caution">
    <text evidence="1">The sequence shown here is derived from an EMBL/GenBank/DDBJ whole genome shotgun (WGS) entry which is preliminary data.</text>
</comment>
<sequence>MLMKDMKNLEIWAMEFLSVWKKNKSLKKKVATLNDDIEKLKQYGRRTSLRFHNVPLTQEDLQTTDDLIVAIANHQLSISPPLCVKTSTGLTSSVKLMMGKDNSCVGSEIEKIKTQSICPKETKNNSAHLCITAYLIRHRQEIIKRVNQLKKKIFTRFGPLMVEYLQGRTPALIFF</sequence>
<evidence type="ECO:0000313" key="1">
    <source>
        <dbReference type="EMBL" id="CAG2252821.1"/>
    </source>
</evidence>
<reference evidence="1" key="1">
    <citation type="submission" date="2021-03" db="EMBL/GenBank/DDBJ databases">
        <authorList>
            <person name="Bekaert M."/>
        </authorList>
    </citation>
    <scope>NUCLEOTIDE SEQUENCE</scope>
</reference>
<dbReference type="OrthoDB" id="10046076at2759"/>
<accession>A0A8S3VD43</accession>
<protein>
    <submittedName>
        <fullName evidence="1">Uncharacterized protein</fullName>
    </submittedName>
</protein>
<name>A0A8S3VD43_MYTED</name>
<evidence type="ECO:0000313" key="2">
    <source>
        <dbReference type="Proteomes" id="UP000683360"/>
    </source>
</evidence>